<dbReference type="Proteomes" id="UP000007174">
    <property type="component" value="Unassembled WGS sequence"/>
</dbReference>
<sequence>EVRDHLPCANKHPHSCAHRQVRKQRLSLNGVEYGQVPWLSKTERLTSVERLSFAPPCASPTSSMSRRRNSRVPRLFLQLRVNGRRILFRVTSPHALKLHVDDGVSMTSNSNFPELLVPVHILGARLLLTKSWSLT</sequence>
<evidence type="ECO:0000313" key="2">
    <source>
        <dbReference type="Proteomes" id="UP000007174"/>
    </source>
</evidence>
<reference evidence="2" key="1">
    <citation type="journal article" date="2012" name="Nat. Genet.">
        <title>Lifestyle transitions in plant pathogenic Colletotrichum fungi deciphered by genome and transcriptome analyses.</title>
        <authorList>
            <person name="O'Connell R.J."/>
            <person name="Thon M.R."/>
            <person name="Hacquard S."/>
            <person name="Amyotte S.G."/>
            <person name="Kleemann J."/>
            <person name="Torres M.F."/>
            <person name="Damm U."/>
            <person name="Buiate E.A."/>
            <person name="Epstein L."/>
            <person name="Alkan N."/>
            <person name="Altmueller J."/>
            <person name="Alvarado-Balderrama L."/>
            <person name="Bauser C.A."/>
            <person name="Becker C."/>
            <person name="Birren B.W."/>
            <person name="Chen Z."/>
            <person name="Choi J."/>
            <person name="Crouch J.A."/>
            <person name="Duvick J.P."/>
            <person name="Farman M.A."/>
            <person name="Gan P."/>
            <person name="Heiman D."/>
            <person name="Henrissat B."/>
            <person name="Howard R.J."/>
            <person name="Kabbage M."/>
            <person name="Koch C."/>
            <person name="Kracher B."/>
            <person name="Kubo Y."/>
            <person name="Law A.D."/>
            <person name="Lebrun M.-H."/>
            <person name="Lee Y.-H."/>
            <person name="Miyara I."/>
            <person name="Moore N."/>
            <person name="Neumann U."/>
            <person name="Nordstroem K."/>
            <person name="Panaccione D.G."/>
            <person name="Panstruga R."/>
            <person name="Place M."/>
            <person name="Proctor R.H."/>
            <person name="Prusky D."/>
            <person name="Rech G."/>
            <person name="Reinhardt R."/>
            <person name="Rollins J.A."/>
            <person name="Rounsley S."/>
            <person name="Schardl C.L."/>
            <person name="Schwartz D.C."/>
            <person name="Shenoy N."/>
            <person name="Shirasu K."/>
            <person name="Sikhakolli U.R."/>
            <person name="Stueber K."/>
            <person name="Sukno S.A."/>
            <person name="Sweigard J.A."/>
            <person name="Takano Y."/>
            <person name="Takahara H."/>
            <person name="Trail F."/>
            <person name="van der Does H.C."/>
            <person name="Voll L.M."/>
            <person name="Will I."/>
            <person name="Young S."/>
            <person name="Zeng Q."/>
            <person name="Zhang J."/>
            <person name="Zhou S."/>
            <person name="Dickman M.B."/>
            <person name="Schulze-Lefert P."/>
            <person name="Ver Loren van Themaat E."/>
            <person name="Ma L.-J."/>
            <person name="Vaillancourt L.J."/>
        </authorList>
    </citation>
    <scope>NUCLEOTIDE SEQUENCE [LARGE SCALE GENOMIC DNA]</scope>
    <source>
        <strain evidence="2">IMI 349063</strain>
    </source>
</reference>
<feature type="non-terminal residue" evidence="1">
    <location>
        <position position="1"/>
    </location>
</feature>
<organism evidence="1 2">
    <name type="scientific">Colletotrichum higginsianum (strain IMI 349063)</name>
    <name type="common">Crucifer anthracnose fungus</name>
    <dbReference type="NCBI Taxonomy" id="759273"/>
    <lineage>
        <taxon>Eukaryota</taxon>
        <taxon>Fungi</taxon>
        <taxon>Dikarya</taxon>
        <taxon>Ascomycota</taxon>
        <taxon>Pezizomycotina</taxon>
        <taxon>Sordariomycetes</taxon>
        <taxon>Hypocreomycetidae</taxon>
        <taxon>Glomerellales</taxon>
        <taxon>Glomerellaceae</taxon>
        <taxon>Colletotrichum</taxon>
        <taxon>Colletotrichum destructivum species complex</taxon>
    </lineage>
</organism>
<gene>
    <name evidence="1" type="ORF">CH063_09658</name>
</gene>
<accession>H1VEF9</accession>
<evidence type="ECO:0000313" key="1">
    <source>
        <dbReference type="EMBL" id="CCF38612.1"/>
    </source>
</evidence>
<protein>
    <submittedName>
        <fullName evidence="1">Uncharacterized protein</fullName>
    </submittedName>
</protein>
<proteinExistence type="predicted"/>
<name>H1VEF9_COLHI</name>
<dbReference type="AlphaFoldDB" id="H1VEF9"/>
<dbReference type="HOGENOM" id="CLU_1890682_0_0_1"/>
<dbReference type="EMBL" id="CACQ02003061">
    <property type="protein sequence ID" value="CCF38612.1"/>
    <property type="molecule type" value="Genomic_DNA"/>
</dbReference>